<sequence>MEFFPIPGIIPIQYRFSKEKHISETIFKGSLVQLSAKGAKVRSENVAKDSIPPVQTNLKLNLLGQNIPAELQEDIYAKVIDKAAENGNFYIHFSAKSPAIQARLDALYQSIKA</sequence>
<gene>
    <name evidence="1" type="ORF">KME32_04430</name>
</gene>
<protein>
    <submittedName>
        <fullName evidence="1">PilZ domain-containing protein</fullName>
    </submittedName>
</protein>
<accession>A0A951PUD8</accession>
<evidence type="ECO:0000313" key="2">
    <source>
        <dbReference type="Proteomes" id="UP000715781"/>
    </source>
</evidence>
<organism evidence="1 2">
    <name type="scientific">Mojavia pulchra JT2-VF2</name>
    <dbReference type="NCBI Taxonomy" id="287848"/>
    <lineage>
        <taxon>Bacteria</taxon>
        <taxon>Bacillati</taxon>
        <taxon>Cyanobacteriota</taxon>
        <taxon>Cyanophyceae</taxon>
        <taxon>Nostocales</taxon>
        <taxon>Nostocaceae</taxon>
    </lineage>
</organism>
<reference evidence="1" key="2">
    <citation type="journal article" date="2022" name="Microbiol. Resour. Announc.">
        <title>Metagenome Sequencing to Explore Phylogenomics of Terrestrial Cyanobacteria.</title>
        <authorList>
            <person name="Ward R.D."/>
            <person name="Stajich J.E."/>
            <person name="Johansen J.R."/>
            <person name="Huntemann M."/>
            <person name="Clum A."/>
            <person name="Foster B."/>
            <person name="Foster B."/>
            <person name="Roux S."/>
            <person name="Palaniappan K."/>
            <person name="Varghese N."/>
            <person name="Mukherjee S."/>
            <person name="Reddy T.B.K."/>
            <person name="Daum C."/>
            <person name="Copeland A."/>
            <person name="Chen I.A."/>
            <person name="Ivanova N.N."/>
            <person name="Kyrpides N.C."/>
            <person name="Shapiro N."/>
            <person name="Eloe-Fadrosh E.A."/>
            <person name="Pietrasiak N."/>
        </authorList>
    </citation>
    <scope>NUCLEOTIDE SEQUENCE</scope>
    <source>
        <strain evidence="1">JT2-VF2</strain>
    </source>
</reference>
<dbReference type="EMBL" id="JAHHHN010000002">
    <property type="protein sequence ID" value="MBW4560399.1"/>
    <property type="molecule type" value="Genomic_DNA"/>
</dbReference>
<comment type="caution">
    <text evidence="1">The sequence shown here is derived from an EMBL/GenBank/DDBJ whole genome shotgun (WGS) entry which is preliminary data.</text>
</comment>
<reference evidence="1" key="1">
    <citation type="submission" date="2021-05" db="EMBL/GenBank/DDBJ databases">
        <authorList>
            <person name="Pietrasiak N."/>
            <person name="Ward R."/>
            <person name="Stajich J.E."/>
            <person name="Kurbessoian T."/>
        </authorList>
    </citation>
    <scope>NUCLEOTIDE SEQUENCE</scope>
    <source>
        <strain evidence="1">JT2-VF2</strain>
    </source>
</reference>
<dbReference type="AlphaFoldDB" id="A0A951PUD8"/>
<evidence type="ECO:0000313" key="1">
    <source>
        <dbReference type="EMBL" id="MBW4560399.1"/>
    </source>
</evidence>
<name>A0A951PUD8_9NOST</name>
<dbReference type="Proteomes" id="UP000715781">
    <property type="component" value="Unassembled WGS sequence"/>
</dbReference>
<proteinExistence type="predicted"/>